<evidence type="ECO:0000256" key="2">
    <source>
        <dbReference type="ARBA" id="ARBA00004496"/>
    </source>
</evidence>
<keyword evidence="10 17" id="KW-0067">ATP-binding</keyword>
<evidence type="ECO:0000259" key="20">
    <source>
        <dbReference type="Pfam" id="PF08245"/>
    </source>
</evidence>
<keyword evidence="12 17" id="KW-0573">Peptidoglycan synthesis</keyword>
<dbReference type="HAMAP" id="MF_00639">
    <property type="entry name" value="MurD"/>
    <property type="match status" value="1"/>
</dbReference>
<evidence type="ECO:0000313" key="21">
    <source>
        <dbReference type="EMBL" id="HIQ72088.1"/>
    </source>
</evidence>
<evidence type="ECO:0000256" key="7">
    <source>
        <dbReference type="ARBA" id="ARBA00022490"/>
    </source>
</evidence>
<dbReference type="Gene3D" id="3.40.1190.10">
    <property type="entry name" value="Mur-like, catalytic domain"/>
    <property type="match status" value="1"/>
</dbReference>
<evidence type="ECO:0000256" key="12">
    <source>
        <dbReference type="ARBA" id="ARBA00022984"/>
    </source>
</evidence>
<proteinExistence type="inferred from homology"/>
<dbReference type="PANTHER" id="PTHR43692">
    <property type="entry name" value="UDP-N-ACETYLMURAMOYLALANINE--D-GLUTAMATE LIGASE"/>
    <property type="match status" value="1"/>
</dbReference>
<dbReference type="EMBL" id="DVFJ01000028">
    <property type="protein sequence ID" value="HIQ72088.1"/>
    <property type="molecule type" value="Genomic_DNA"/>
</dbReference>
<evidence type="ECO:0000256" key="1">
    <source>
        <dbReference type="ARBA" id="ARBA00002734"/>
    </source>
</evidence>
<keyword evidence="7 17" id="KW-0963">Cytoplasm</keyword>
<dbReference type="GO" id="GO:0005524">
    <property type="term" value="F:ATP binding"/>
    <property type="evidence" value="ECO:0007669"/>
    <property type="project" value="UniProtKB-UniRule"/>
</dbReference>
<evidence type="ECO:0000256" key="16">
    <source>
        <dbReference type="ARBA" id="ARBA00047632"/>
    </source>
</evidence>
<feature type="binding site" evidence="17">
    <location>
        <begin position="114"/>
        <end position="120"/>
    </location>
    <ligand>
        <name>ATP</name>
        <dbReference type="ChEBI" id="CHEBI:30616"/>
    </ligand>
</feature>
<comment type="caution">
    <text evidence="21">The sequence shown here is derived from an EMBL/GenBank/DDBJ whole genome shotgun (WGS) entry which is preliminary data.</text>
</comment>
<keyword evidence="9 17" id="KW-0547">Nucleotide-binding</keyword>
<dbReference type="PANTHER" id="PTHR43692:SF1">
    <property type="entry name" value="UDP-N-ACETYLMURAMOYLALANINE--D-GLUTAMATE LIGASE"/>
    <property type="match status" value="1"/>
</dbReference>
<reference evidence="21" key="1">
    <citation type="submission" date="2020-10" db="EMBL/GenBank/DDBJ databases">
        <authorList>
            <person name="Gilroy R."/>
        </authorList>
    </citation>
    <scope>NUCLEOTIDE SEQUENCE</scope>
    <source>
        <strain evidence="21">ChiSxjej2B14-6234</strain>
    </source>
</reference>
<dbReference type="GO" id="GO:0005737">
    <property type="term" value="C:cytoplasm"/>
    <property type="evidence" value="ECO:0007669"/>
    <property type="project" value="UniProtKB-SubCell"/>
</dbReference>
<dbReference type="Gene3D" id="3.40.50.720">
    <property type="entry name" value="NAD(P)-binding Rossmann-like Domain"/>
    <property type="match status" value="1"/>
</dbReference>
<dbReference type="Pfam" id="PF08245">
    <property type="entry name" value="Mur_ligase_M"/>
    <property type="match status" value="1"/>
</dbReference>
<keyword evidence="17 18" id="KW-0132">Cell division</keyword>
<evidence type="ECO:0000256" key="13">
    <source>
        <dbReference type="ARBA" id="ARBA00023316"/>
    </source>
</evidence>
<evidence type="ECO:0000256" key="11">
    <source>
        <dbReference type="ARBA" id="ARBA00022960"/>
    </source>
</evidence>
<dbReference type="NCBIfam" id="TIGR01087">
    <property type="entry name" value="murD"/>
    <property type="match status" value="1"/>
</dbReference>
<dbReference type="InterPro" id="IPR004101">
    <property type="entry name" value="Mur_ligase_C"/>
</dbReference>
<evidence type="ECO:0000256" key="8">
    <source>
        <dbReference type="ARBA" id="ARBA00022598"/>
    </source>
</evidence>
<comment type="function">
    <text evidence="1 17 18">Cell wall formation. Catalyzes the addition of glutamate to the nucleotide precursor UDP-N-acetylmuramoyl-L-alanine (UMA).</text>
</comment>
<keyword evidence="11 17" id="KW-0133">Cell shape</keyword>
<dbReference type="InterPro" id="IPR013221">
    <property type="entry name" value="Mur_ligase_cen"/>
</dbReference>
<feature type="domain" description="Mur ligase C-terminal" evidence="19">
    <location>
        <begin position="312"/>
        <end position="429"/>
    </location>
</feature>
<dbReference type="GO" id="GO:0071555">
    <property type="term" value="P:cell wall organization"/>
    <property type="evidence" value="ECO:0007669"/>
    <property type="project" value="UniProtKB-KW"/>
</dbReference>
<reference evidence="21" key="2">
    <citation type="journal article" date="2021" name="PeerJ">
        <title>Extensive microbial diversity within the chicken gut microbiome revealed by metagenomics and culture.</title>
        <authorList>
            <person name="Gilroy R."/>
            <person name="Ravi A."/>
            <person name="Getino M."/>
            <person name="Pursley I."/>
            <person name="Horton D.L."/>
            <person name="Alikhan N.F."/>
            <person name="Baker D."/>
            <person name="Gharbi K."/>
            <person name="Hall N."/>
            <person name="Watson M."/>
            <person name="Adriaenssens E.M."/>
            <person name="Foster-Nyarko E."/>
            <person name="Jarju S."/>
            <person name="Secka A."/>
            <person name="Antonio M."/>
            <person name="Oren A."/>
            <person name="Chaudhuri R.R."/>
            <person name="La Ragione R."/>
            <person name="Hildebrand F."/>
            <person name="Pallen M.J."/>
        </authorList>
    </citation>
    <scope>NUCLEOTIDE SEQUENCE</scope>
    <source>
        <strain evidence="21">ChiSxjej2B14-6234</strain>
    </source>
</reference>
<keyword evidence="13 17" id="KW-0961">Cell wall biogenesis/degradation</keyword>
<feature type="domain" description="Mur ligase central" evidence="20">
    <location>
        <begin position="112"/>
        <end position="289"/>
    </location>
</feature>
<dbReference type="Pfam" id="PF21799">
    <property type="entry name" value="MurD-like_N"/>
    <property type="match status" value="1"/>
</dbReference>
<comment type="similarity">
    <text evidence="4 17">Belongs to the MurCDEF family.</text>
</comment>
<keyword evidence="8 17" id="KW-0436">Ligase</keyword>
<evidence type="ECO:0000259" key="19">
    <source>
        <dbReference type="Pfam" id="PF02875"/>
    </source>
</evidence>
<comment type="pathway">
    <text evidence="3 17 18">Cell wall biogenesis; peptidoglycan biosynthesis.</text>
</comment>
<dbReference type="EC" id="6.3.2.9" evidence="5 17"/>
<keyword evidence="17 18" id="KW-0131">Cell cycle</keyword>
<evidence type="ECO:0000256" key="10">
    <source>
        <dbReference type="ARBA" id="ARBA00022840"/>
    </source>
</evidence>
<dbReference type="Gene3D" id="3.90.190.20">
    <property type="entry name" value="Mur ligase, C-terminal domain"/>
    <property type="match status" value="1"/>
</dbReference>
<dbReference type="InterPro" id="IPR005762">
    <property type="entry name" value="MurD"/>
</dbReference>
<evidence type="ECO:0000256" key="15">
    <source>
        <dbReference type="ARBA" id="ARBA00032324"/>
    </source>
</evidence>
<dbReference type="SUPFAM" id="SSF53623">
    <property type="entry name" value="MurD-like peptide ligases, catalytic domain"/>
    <property type="match status" value="1"/>
</dbReference>
<dbReference type="SUPFAM" id="SSF51984">
    <property type="entry name" value="MurCD N-terminal domain"/>
    <property type="match status" value="1"/>
</dbReference>
<evidence type="ECO:0000256" key="3">
    <source>
        <dbReference type="ARBA" id="ARBA00004752"/>
    </source>
</evidence>
<dbReference type="InterPro" id="IPR036615">
    <property type="entry name" value="Mur_ligase_C_dom_sf"/>
</dbReference>
<evidence type="ECO:0000313" key="22">
    <source>
        <dbReference type="Proteomes" id="UP000886887"/>
    </source>
</evidence>
<dbReference type="AlphaFoldDB" id="A0A9D0ZCT0"/>
<protein>
    <recommendedName>
        <fullName evidence="6 17">UDP-N-acetylmuramoylalanine--D-glutamate ligase</fullName>
        <ecNumber evidence="5 17">6.3.2.9</ecNumber>
    </recommendedName>
    <alternativeName>
        <fullName evidence="15 17">D-glutamic acid-adding enzyme</fullName>
    </alternativeName>
    <alternativeName>
        <fullName evidence="14 17">UDP-N-acetylmuramoyl-L-alanyl-D-glutamate synthetase</fullName>
    </alternativeName>
</protein>
<evidence type="ECO:0000256" key="9">
    <source>
        <dbReference type="ARBA" id="ARBA00022741"/>
    </source>
</evidence>
<evidence type="ECO:0000256" key="4">
    <source>
        <dbReference type="ARBA" id="ARBA00010416"/>
    </source>
</evidence>
<comment type="catalytic activity">
    <reaction evidence="16 17 18">
        <text>UDP-N-acetyl-alpha-D-muramoyl-L-alanine + D-glutamate + ATP = UDP-N-acetyl-alpha-D-muramoyl-L-alanyl-D-glutamate + ADP + phosphate + H(+)</text>
        <dbReference type="Rhea" id="RHEA:16429"/>
        <dbReference type="ChEBI" id="CHEBI:15378"/>
        <dbReference type="ChEBI" id="CHEBI:29986"/>
        <dbReference type="ChEBI" id="CHEBI:30616"/>
        <dbReference type="ChEBI" id="CHEBI:43474"/>
        <dbReference type="ChEBI" id="CHEBI:83898"/>
        <dbReference type="ChEBI" id="CHEBI:83900"/>
        <dbReference type="ChEBI" id="CHEBI:456216"/>
        <dbReference type="EC" id="6.3.2.9"/>
    </reaction>
</comment>
<evidence type="ECO:0000256" key="14">
    <source>
        <dbReference type="ARBA" id="ARBA00030398"/>
    </source>
</evidence>
<comment type="subcellular location">
    <subcellularLocation>
        <location evidence="2 17 18">Cytoplasm</location>
    </subcellularLocation>
</comment>
<dbReference type="SUPFAM" id="SSF53244">
    <property type="entry name" value="MurD-like peptide ligases, peptide-binding domain"/>
    <property type="match status" value="1"/>
</dbReference>
<sequence>MQWKDRRALVVGLARSGVAAAGLLCRLGAHVTANDSKPLEKLADAQELQALPADLRLGQPAEPLLEGHDLLVISPGIPYAAPFIQKALAMGIEVVGEVELAARVSRAPLVAITGTNGKTTTTTLTGEILKAAGFRTFVVGNIGYPFSAIADQAGPEDRVVCEISSFQCESMSRYHPQVGAVLNITEDHLNRHGDMRTYVQMKRRIFRNQTKADVAVFNRDDATCREMAQGLCGRVAYFSRREAVPFGAYAQDGGVYLRLDGDARRLCGADDIFIPGPHNLENALAAALLASLMGAPDGAIARTLRTFRGVEHRIEFVREWEGVRYIDDSKGTNVDATCHAVEAMTAPTLLILGGSEKNVDFAPLAEAIRRSGHIEAAVLVGQTADKIAAALDAAGYKSYVHEGYSLERAVARCRSMAKPGYNVLLSPACASFDMFENCEQRGDAFKALVMEMK</sequence>
<dbReference type="GO" id="GO:0008764">
    <property type="term" value="F:UDP-N-acetylmuramoylalanine-D-glutamate ligase activity"/>
    <property type="evidence" value="ECO:0007669"/>
    <property type="project" value="UniProtKB-UniRule"/>
</dbReference>
<evidence type="ECO:0000256" key="17">
    <source>
        <dbReference type="HAMAP-Rule" id="MF_00639"/>
    </source>
</evidence>
<accession>A0A9D0ZCT0</accession>
<dbReference type="InterPro" id="IPR036565">
    <property type="entry name" value="Mur-like_cat_sf"/>
</dbReference>
<evidence type="ECO:0000256" key="5">
    <source>
        <dbReference type="ARBA" id="ARBA00012212"/>
    </source>
</evidence>
<name>A0A9D0ZCT0_9FIRM</name>
<evidence type="ECO:0000256" key="18">
    <source>
        <dbReference type="RuleBase" id="RU003664"/>
    </source>
</evidence>
<dbReference type="GO" id="GO:0008360">
    <property type="term" value="P:regulation of cell shape"/>
    <property type="evidence" value="ECO:0007669"/>
    <property type="project" value="UniProtKB-KW"/>
</dbReference>
<dbReference type="Proteomes" id="UP000886887">
    <property type="component" value="Unassembled WGS sequence"/>
</dbReference>
<dbReference type="GO" id="GO:0009252">
    <property type="term" value="P:peptidoglycan biosynthetic process"/>
    <property type="evidence" value="ECO:0007669"/>
    <property type="project" value="UniProtKB-UniRule"/>
</dbReference>
<dbReference type="Pfam" id="PF02875">
    <property type="entry name" value="Mur_ligase_C"/>
    <property type="match status" value="1"/>
</dbReference>
<gene>
    <name evidence="17 21" type="primary">murD</name>
    <name evidence="21" type="ORF">IAB73_07785</name>
</gene>
<dbReference type="GO" id="GO:0051301">
    <property type="term" value="P:cell division"/>
    <property type="evidence" value="ECO:0007669"/>
    <property type="project" value="UniProtKB-KW"/>
</dbReference>
<organism evidence="21 22">
    <name type="scientific">Candidatus Onthenecus intestinigallinarum</name>
    <dbReference type="NCBI Taxonomy" id="2840875"/>
    <lineage>
        <taxon>Bacteria</taxon>
        <taxon>Bacillati</taxon>
        <taxon>Bacillota</taxon>
        <taxon>Clostridia</taxon>
        <taxon>Eubacteriales</taxon>
        <taxon>Candidatus Onthenecus</taxon>
    </lineage>
</organism>
<evidence type="ECO:0000256" key="6">
    <source>
        <dbReference type="ARBA" id="ARBA00015655"/>
    </source>
</evidence>